<dbReference type="EMBL" id="AP028919">
    <property type="protein sequence ID" value="BET00381.1"/>
    <property type="molecule type" value="Genomic_DNA"/>
</dbReference>
<accession>A0ABN7BB25</accession>
<protein>
    <submittedName>
        <fullName evidence="2">Uncharacterized protein</fullName>
    </submittedName>
</protein>
<reference evidence="2 3" key="1">
    <citation type="submission" date="2023-09" db="EMBL/GenBank/DDBJ databases">
        <title>Nesidiocoris tenuis whole genome shotgun sequence.</title>
        <authorList>
            <person name="Shibata T."/>
            <person name="Shimoda M."/>
            <person name="Kobayashi T."/>
            <person name="Uehara T."/>
        </authorList>
    </citation>
    <scope>NUCLEOTIDE SEQUENCE [LARGE SCALE GENOMIC DNA]</scope>
    <source>
        <strain evidence="2 3">Japan</strain>
    </source>
</reference>
<sequence length="244" mass="27192">MKSVCLLFGFVGLCSAASLPSYIKPCKRGPKLNQCSIINGNQAIPLLVKGDSKLKIPSLDPIIVNELTIRENQARNIALNLTFKDLKIRHLSSGRLVDSKIDLEKRHVEWTIDVPRIAADSKYTVNGRILVLPIRGNGNCNFDLDKVKLVYTLDYKLNRVKGVDYAVITSTSAKFSSQNLKIHLENLFNGEKVLNDNMNAVLNDNWRELEAQMGPPIAQAIAIALKPIIDRVVSQVPFDTLFPK</sequence>
<evidence type="ECO:0000256" key="1">
    <source>
        <dbReference type="SAM" id="SignalP"/>
    </source>
</evidence>
<dbReference type="InterPro" id="IPR038606">
    <property type="entry name" value="To_sf"/>
</dbReference>
<dbReference type="InterPro" id="IPR010562">
    <property type="entry name" value="Haemolymph_juvenile_hormone-bd"/>
</dbReference>
<feature type="chain" id="PRO_5046492298" evidence="1">
    <location>
        <begin position="17"/>
        <end position="244"/>
    </location>
</feature>
<dbReference type="PANTHER" id="PTHR11008">
    <property type="entry name" value="PROTEIN TAKEOUT-LIKE PROTEIN"/>
    <property type="match status" value="1"/>
</dbReference>
<dbReference type="SMART" id="SM00700">
    <property type="entry name" value="JHBP"/>
    <property type="match status" value="1"/>
</dbReference>
<organism evidence="2 3">
    <name type="scientific">Nesidiocoris tenuis</name>
    <dbReference type="NCBI Taxonomy" id="355587"/>
    <lineage>
        <taxon>Eukaryota</taxon>
        <taxon>Metazoa</taxon>
        <taxon>Ecdysozoa</taxon>
        <taxon>Arthropoda</taxon>
        <taxon>Hexapoda</taxon>
        <taxon>Insecta</taxon>
        <taxon>Pterygota</taxon>
        <taxon>Neoptera</taxon>
        <taxon>Paraneoptera</taxon>
        <taxon>Hemiptera</taxon>
        <taxon>Heteroptera</taxon>
        <taxon>Panheteroptera</taxon>
        <taxon>Cimicomorpha</taxon>
        <taxon>Miridae</taxon>
        <taxon>Dicyphina</taxon>
        <taxon>Nesidiocoris</taxon>
    </lineage>
</organism>
<keyword evidence="1" id="KW-0732">Signal</keyword>
<name>A0ABN7BB25_9HEMI</name>
<dbReference type="Proteomes" id="UP001307889">
    <property type="component" value="Chromosome 11"/>
</dbReference>
<feature type="signal peptide" evidence="1">
    <location>
        <begin position="1"/>
        <end position="16"/>
    </location>
</feature>
<proteinExistence type="predicted"/>
<dbReference type="Gene3D" id="3.15.10.30">
    <property type="entry name" value="Haemolymph juvenile hormone binding protein"/>
    <property type="match status" value="1"/>
</dbReference>
<evidence type="ECO:0000313" key="3">
    <source>
        <dbReference type="Proteomes" id="UP001307889"/>
    </source>
</evidence>
<dbReference type="PANTHER" id="PTHR11008:SF32">
    <property type="entry name" value="CIRCADIAN CLOCK-CONTROLLED PROTEIN DAYWAKE-RELATED"/>
    <property type="match status" value="1"/>
</dbReference>
<gene>
    <name evidence="2" type="ORF">NTJ_13197</name>
</gene>
<dbReference type="Pfam" id="PF06585">
    <property type="entry name" value="JHBP"/>
    <property type="match status" value="1"/>
</dbReference>
<keyword evidence="3" id="KW-1185">Reference proteome</keyword>
<evidence type="ECO:0000313" key="2">
    <source>
        <dbReference type="EMBL" id="BET00381.1"/>
    </source>
</evidence>